<keyword evidence="1" id="KW-1133">Transmembrane helix</keyword>
<gene>
    <name evidence="2" type="ORF">ACFOHJ_14125</name>
</gene>
<accession>A0ABV7KE37</accession>
<name>A0ABV7KE37_9HYPH</name>
<keyword evidence="1" id="KW-0812">Transmembrane</keyword>
<dbReference type="RefSeq" id="WP_378221475.1">
    <property type="nucleotide sequence ID" value="NZ_JBHRTK010000012.1"/>
</dbReference>
<evidence type="ECO:0000313" key="3">
    <source>
        <dbReference type="Proteomes" id="UP001595583"/>
    </source>
</evidence>
<dbReference type="EMBL" id="JBHRTK010000012">
    <property type="protein sequence ID" value="MFC3207359.1"/>
    <property type="molecule type" value="Genomic_DNA"/>
</dbReference>
<comment type="caution">
    <text evidence="2">The sequence shown here is derived from an EMBL/GenBank/DDBJ whole genome shotgun (WGS) entry which is preliminary data.</text>
</comment>
<keyword evidence="1" id="KW-0472">Membrane</keyword>
<dbReference type="Proteomes" id="UP001595583">
    <property type="component" value="Unassembled WGS sequence"/>
</dbReference>
<feature type="transmembrane region" description="Helical" evidence="1">
    <location>
        <begin position="20"/>
        <end position="39"/>
    </location>
</feature>
<dbReference type="InterPro" id="IPR007047">
    <property type="entry name" value="Flp_Fap"/>
</dbReference>
<dbReference type="Pfam" id="PF04964">
    <property type="entry name" value="Flp_Fap"/>
    <property type="match status" value="1"/>
</dbReference>
<keyword evidence="3" id="KW-1185">Reference proteome</keyword>
<evidence type="ECO:0000313" key="2">
    <source>
        <dbReference type="EMBL" id="MFC3207359.1"/>
    </source>
</evidence>
<sequence>MPHSLRRFLQDESAATAIEYGLIATLISMALFVGFGSFADSLGGLWDDNSGKITEAFRQGAE</sequence>
<reference evidence="3" key="1">
    <citation type="journal article" date="2019" name="Int. J. Syst. Evol. Microbiol.">
        <title>The Global Catalogue of Microorganisms (GCM) 10K type strain sequencing project: providing services to taxonomists for standard genome sequencing and annotation.</title>
        <authorList>
            <consortium name="The Broad Institute Genomics Platform"/>
            <consortium name="The Broad Institute Genome Sequencing Center for Infectious Disease"/>
            <person name="Wu L."/>
            <person name="Ma J."/>
        </authorList>
    </citation>
    <scope>NUCLEOTIDE SEQUENCE [LARGE SCALE GENOMIC DNA]</scope>
    <source>
        <strain evidence="3">KCTC 52165</strain>
    </source>
</reference>
<evidence type="ECO:0000256" key="1">
    <source>
        <dbReference type="SAM" id="Phobius"/>
    </source>
</evidence>
<organism evidence="2 3">
    <name type="scientific">Aquamicrobium soli</name>
    <dbReference type="NCBI Taxonomy" id="1811518"/>
    <lineage>
        <taxon>Bacteria</taxon>
        <taxon>Pseudomonadati</taxon>
        <taxon>Pseudomonadota</taxon>
        <taxon>Alphaproteobacteria</taxon>
        <taxon>Hyphomicrobiales</taxon>
        <taxon>Phyllobacteriaceae</taxon>
        <taxon>Aquamicrobium</taxon>
    </lineage>
</organism>
<protein>
    <submittedName>
        <fullName evidence="2">Flp family type IVb pilin</fullName>
    </submittedName>
</protein>
<proteinExistence type="predicted"/>